<dbReference type="InterPro" id="IPR043749">
    <property type="entry name" value="DUF5694"/>
</dbReference>
<evidence type="ECO:0000313" key="2">
    <source>
        <dbReference type="EMBL" id="UOR05118.1"/>
    </source>
</evidence>
<accession>A0A8T9SSK3</accession>
<organism evidence="2 3">
    <name type="scientific">Hymenobacter aerilatus</name>
    <dbReference type="NCBI Taxonomy" id="2932251"/>
    <lineage>
        <taxon>Bacteria</taxon>
        <taxon>Pseudomonadati</taxon>
        <taxon>Bacteroidota</taxon>
        <taxon>Cytophagia</taxon>
        <taxon>Cytophagales</taxon>
        <taxon>Hymenobacteraceae</taxon>
        <taxon>Hymenobacter</taxon>
    </lineage>
</organism>
<name>A0A8T9SSK3_9BACT</name>
<dbReference type="Proteomes" id="UP000829925">
    <property type="component" value="Chromosome"/>
</dbReference>
<protein>
    <submittedName>
        <fullName evidence="2">DUF5694 domain-containing protein</fullName>
    </submittedName>
</protein>
<reference evidence="2 3" key="1">
    <citation type="submission" date="2022-04" db="EMBL/GenBank/DDBJ databases">
        <title>Hymenobacter sp. isolated from the air.</title>
        <authorList>
            <person name="Won M."/>
            <person name="Lee C.-M."/>
            <person name="Woen H.-Y."/>
            <person name="Kwon S.-W."/>
        </authorList>
    </citation>
    <scope>NUCLEOTIDE SEQUENCE [LARGE SCALE GENOMIC DNA]</scope>
    <source>
        <strain evidence="3">5413 J-13</strain>
    </source>
</reference>
<sequence>MTTLRYFRRILLALSLLGPTLAATAQTSSPATGKIKLYIVGTFHFSGSTSDVVKGTKTDMNTPEKQREVEEVIDRLQKTQADKVFIEWQPTRQHFVDSTYALYRQNQFTLGNNEVYQVGYRLAKKLNRPRVYCADADGVFNYTATQAYAKQHGQEQILKDTFAETPQDSVGRLLAARKKKATPENPLPGNTLLAQFARMNTKAADQGNMDVYLLELARVGGGPNYVGADLAGEFFKRNVRIYNNLLRTVDVQRDKSIVLLIGQGHVAFLKSILQYNSLFEVQDVLPLLTSK</sequence>
<proteinExistence type="predicted"/>
<dbReference type="KEGG" id="haei:MUN82_19545"/>
<evidence type="ECO:0000313" key="3">
    <source>
        <dbReference type="Proteomes" id="UP000829925"/>
    </source>
</evidence>
<dbReference type="RefSeq" id="WP_245093111.1">
    <property type="nucleotide sequence ID" value="NZ_CP095053.1"/>
</dbReference>
<feature type="chain" id="PRO_5035783322" evidence="1">
    <location>
        <begin position="26"/>
        <end position="291"/>
    </location>
</feature>
<dbReference type="EMBL" id="CP095053">
    <property type="protein sequence ID" value="UOR05118.1"/>
    <property type="molecule type" value="Genomic_DNA"/>
</dbReference>
<keyword evidence="3" id="KW-1185">Reference proteome</keyword>
<dbReference type="Pfam" id="PF18950">
    <property type="entry name" value="DUF5694"/>
    <property type="match status" value="1"/>
</dbReference>
<evidence type="ECO:0000256" key="1">
    <source>
        <dbReference type="SAM" id="SignalP"/>
    </source>
</evidence>
<gene>
    <name evidence="2" type="ORF">MUN82_19545</name>
</gene>
<feature type="signal peptide" evidence="1">
    <location>
        <begin position="1"/>
        <end position="25"/>
    </location>
</feature>
<keyword evidence="1" id="KW-0732">Signal</keyword>
<dbReference type="AlphaFoldDB" id="A0A8T9SSK3"/>